<name>A0ABQ4Q3T6_9BURK</name>
<evidence type="ECO:0000313" key="2">
    <source>
        <dbReference type="Proteomes" id="UP000887222"/>
    </source>
</evidence>
<sequence>MTTIIAGRFQEQAEAQGTIEELLRAGFAREHVSTFYCNPPGQHGTYALGGDADKSQGAKESDKGVAKGAAAGAAVGLAAAPVLGPIGAVTGGLVGAHIGGTMGAMSEMKERGETSEEDQANAVGERRAGMMVAVRVSDQDFEDRAVNVLRSLGAADIERAEGTIENGDWVDFDPLAPPTLVQHARAGHPGQAPQRRL</sequence>
<evidence type="ECO:0008006" key="3">
    <source>
        <dbReference type="Google" id="ProtNLM"/>
    </source>
</evidence>
<protein>
    <recommendedName>
        <fullName evidence="3">Glycine zipper domain-containing protein</fullName>
    </recommendedName>
</protein>
<dbReference type="RefSeq" id="WP_220807880.1">
    <property type="nucleotide sequence ID" value="NZ_BPMK01000007.1"/>
</dbReference>
<dbReference type="EMBL" id="BPMK01000007">
    <property type="protein sequence ID" value="GIZ51707.1"/>
    <property type="molecule type" value="Genomic_DNA"/>
</dbReference>
<keyword evidence="2" id="KW-1185">Reference proteome</keyword>
<organism evidence="1 2">
    <name type="scientific">Noviherbaspirillum aridicola</name>
    <dbReference type="NCBI Taxonomy" id="2849687"/>
    <lineage>
        <taxon>Bacteria</taxon>
        <taxon>Pseudomonadati</taxon>
        <taxon>Pseudomonadota</taxon>
        <taxon>Betaproteobacteria</taxon>
        <taxon>Burkholderiales</taxon>
        <taxon>Oxalobacteraceae</taxon>
        <taxon>Noviherbaspirillum</taxon>
    </lineage>
</organism>
<gene>
    <name evidence="1" type="ORF">NCCP691_17210</name>
</gene>
<dbReference type="Proteomes" id="UP000887222">
    <property type="component" value="Unassembled WGS sequence"/>
</dbReference>
<evidence type="ECO:0000313" key="1">
    <source>
        <dbReference type="EMBL" id="GIZ51707.1"/>
    </source>
</evidence>
<accession>A0ABQ4Q3T6</accession>
<proteinExistence type="predicted"/>
<reference evidence="1 2" key="1">
    <citation type="journal article" date="2022" name="Int. J. Syst. Evol. Microbiol.">
        <title>Noviherbaspirillum aridicola sp. nov., isolated from an arid soil in Pakistan.</title>
        <authorList>
            <person name="Khan I.U."/>
            <person name="Saqib M."/>
            <person name="Amin A."/>
            <person name="Hussain F."/>
            <person name="Li L."/>
            <person name="Liu Y.H."/>
            <person name="Fang B.Z."/>
            <person name="Ahmed I."/>
            <person name="Li W.J."/>
        </authorList>
    </citation>
    <scope>NUCLEOTIDE SEQUENCE [LARGE SCALE GENOMIC DNA]</scope>
    <source>
        <strain evidence="1 2">NCCP-691</strain>
    </source>
</reference>
<comment type="caution">
    <text evidence="1">The sequence shown here is derived from an EMBL/GenBank/DDBJ whole genome shotgun (WGS) entry which is preliminary data.</text>
</comment>